<dbReference type="InterPro" id="IPR036823">
    <property type="entry name" value="Ribosomal_uS7_dom_sf"/>
</dbReference>
<dbReference type="EMBL" id="PRLK01000003">
    <property type="protein sequence ID" value="RYC72787.1"/>
    <property type="molecule type" value="Genomic_DNA"/>
</dbReference>
<accession>A0ABY0FIN3</accession>
<protein>
    <recommendedName>
        <fullName evidence="6">Small ribosomal subunit protein uS7</fullName>
    </recommendedName>
</protein>
<dbReference type="Gene3D" id="1.10.455.10">
    <property type="entry name" value="Ribosomal protein S7 domain"/>
    <property type="match status" value="1"/>
</dbReference>
<dbReference type="SUPFAM" id="SSF47973">
    <property type="entry name" value="Ribosomal protein S7"/>
    <property type="match status" value="1"/>
</dbReference>
<keyword evidence="3 6" id="KW-0694">RNA-binding</keyword>
<evidence type="ECO:0000313" key="9">
    <source>
        <dbReference type="Proteomes" id="UP001190925"/>
    </source>
</evidence>
<comment type="subunit">
    <text evidence="6">Part of the 30S ribosomal subunit. Contacts proteins S9 and S11.</text>
</comment>
<dbReference type="PIRSF" id="PIRSF002122">
    <property type="entry name" value="RPS7p_RPS7a_RPS5e_RPS7o"/>
    <property type="match status" value="1"/>
</dbReference>
<evidence type="ECO:0000256" key="1">
    <source>
        <dbReference type="ARBA" id="ARBA00007151"/>
    </source>
</evidence>
<evidence type="ECO:0000256" key="5">
    <source>
        <dbReference type="ARBA" id="ARBA00023274"/>
    </source>
</evidence>
<dbReference type="Proteomes" id="UP001190925">
    <property type="component" value="Unassembled WGS sequence"/>
</dbReference>
<evidence type="ECO:0000256" key="6">
    <source>
        <dbReference type="HAMAP-Rule" id="MF_00480"/>
    </source>
</evidence>
<dbReference type="InterPro" id="IPR000235">
    <property type="entry name" value="Ribosomal_uS7"/>
</dbReference>
<dbReference type="InterPro" id="IPR023798">
    <property type="entry name" value="Ribosomal_uS7_dom"/>
</dbReference>
<evidence type="ECO:0000313" key="8">
    <source>
        <dbReference type="EMBL" id="RYC72787.1"/>
    </source>
</evidence>
<dbReference type="Pfam" id="PF00177">
    <property type="entry name" value="Ribosomal_S7"/>
    <property type="match status" value="1"/>
</dbReference>
<keyword evidence="6" id="KW-0820">tRNA-binding</keyword>
<feature type="domain" description="Small ribosomal subunit protein uS7" evidence="7">
    <location>
        <begin position="7"/>
        <end position="151"/>
    </location>
</feature>
<evidence type="ECO:0000256" key="4">
    <source>
        <dbReference type="ARBA" id="ARBA00022980"/>
    </source>
</evidence>
<proteinExistence type="inferred from homology"/>
<keyword evidence="9" id="KW-1185">Reference proteome</keyword>
<keyword evidence="4 6" id="KW-0689">Ribosomal protein</keyword>
<comment type="similarity">
    <text evidence="1 6">Belongs to the universal ribosomal protein uS7 family.</text>
</comment>
<comment type="caution">
    <text evidence="8">The sequence shown here is derived from an EMBL/GenBank/DDBJ whole genome shotgun (WGS) entry which is preliminary data.</text>
</comment>
<keyword evidence="2 6" id="KW-0699">rRNA-binding</keyword>
<comment type="function">
    <text evidence="6">One of the primary rRNA binding proteins, it binds directly to 16S rRNA where it nucleates assembly of the head domain of the 30S subunit. Is located at the subunit interface close to the decoding center, probably blocks exit of the E-site tRNA.</text>
</comment>
<dbReference type="PANTHER" id="PTHR11205">
    <property type="entry name" value="RIBOSOMAL PROTEIN S7"/>
    <property type="match status" value="1"/>
</dbReference>
<name>A0ABY0FIN3_9BACT</name>
<dbReference type="RefSeq" id="WP_129718699.1">
    <property type="nucleotide sequence ID" value="NZ_PRLK01000003.1"/>
</dbReference>
<keyword evidence="5 6" id="KW-0687">Ribonucleoprotein</keyword>
<dbReference type="HAMAP" id="MF_00480_B">
    <property type="entry name" value="Ribosomal_uS7_B"/>
    <property type="match status" value="1"/>
</dbReference>
<dbReference type="CDD" id="cd14869">
    <property type="entry name" value="uS7_Bacteria"/>
    <property type="match status" value="1"/>
</dbReference>
<sequence>MPRKVTRKLQRELKPDRKYQSILVQRLINKSMLDGKKLVAEKAVYKALEVAAKKLDSENPLEVFEKALKNVSPSFEVKSRRVGGANYQIPFPVQGHRQLHYAFSWLVQSARARSGMPYSQRLALEIVDAYNESGAAFKKKEDAHRMAEANRAFAHFARG</sequence>
<dbReference type="InterPro" id="IPR005717">
    <property type="entry name" value="Ribosomal_uS7_bac/org-type"/>
</dbReference>
<organism evidence="8 9">
    <name type="scientific">Candidatus Nanogingivalis gingivitcus</name>
    <dbReference type="NCBI Taxonomy" id="2171992"/>
    <lineage>
        <taxon>Bacteria</taxon>
        <taxon>Candidatus Saccharimonadota</taxon>
        <taxon>Candidatus Nanosyncoccalia</taxon>
        <taxon>Candidatus Nanogingivales</taxon>
        <taxon>Candidatus Nanogingivalaceae</taxon>
        <taxon>Candidatus Nanogingivalis</taxon>
    </lineage>
</organism>
<evidence type="ECO:0000256" key="2">
    <source>
        <dbReference type="ARBA" id="ARBA00022730"/>
    </source>
</evidence>
<gene>
    <name evidence="6 8" type="primary">rpsG</name>
    <name evidence="8" type="ORF">G6CMJM_00283</name>
</gene>
<evidence type="ECO:0000259" key="7">
    <source>
        <dbReference type="Pfam" id="PF00177"/>
    </source>
</evidence>
<dbReference type="GO" id="GO:0005840">
    <property type="term" value="C:ribosome"/>
    <property type="evidence" value="ECO:0007669"/>
    <property type="project" value="UniProtKB-KW"/>
</dbReference>
<reference evidence="8 9" key="1">
    <citation type="journal article" date="2018" name="bioRxiv">
        <title>Evidence of independent acquisition and adaption of ultra-small bacteria to human hosts across the highly diverse yet reduced genomes of the phylum Saccharibacteria.</title>
        <authorList>
            <person name="McLean J.S."/>
            <person name="Bor B."/>
            <person name="To T.T."/>
            <person name="Liu Q."/>
            <person name="Kearns K.A."/>
            <person name="Solden L.M."/>
            <person name="Wrighton K.C."/>
            <person name="He X."/>
            <person name="Shi W."/>
        </authorList>
    </citation>
    <scope>NUCLEOTIDE SEQUENCE [LARGE SCALE GENOMIC DNA]</scope>
    <source>
        <strain evidence="8 9">TM7_CMJM_G6_1_HOT_870</strain>
    </source>
</reference>
<reference evidence="8 9" key="2">
    <citation type="journal article" date="2020" name="Cell Rep.">
        <title>Acquisition and Adaptation of Ultra-small Parasitic Reduced Genome Bacteria to Mammalian Hosts.</title>
        <authorList>
            <person name="McLean J.S."/>
            <person name="Bor B."/>
            <person name="Kerns K.A."/>
            <person name="Liu Q."/>
            <person name="To T.T."/>
            <person name="Solden L."/>
            <person name="Hendrickson E.L."/>
            <person name="Wrighton K."/>
            <person name="Shi W."/>
            <person name="He X."/>
        </authorList>
    </citation>
    <scope>NUCLEOTIDE SEQUENCE [LARGE SCALE GENOMIC DNA]</scope>
    <source>
        <strain evidence="8 9">TM7_CMJM_G6_1_HOT_870</strain>
    </source>
</reference>
<dbReference type="NCBIfam" id="TIGR01029">
    <property type="entry name" value="rpsG_bact"/>
    <property type="match status" value="1"/>
</dbReference>
<evidence type="ECO:0000256" key="3">
    <source>
        <dbReference type="ARBA" id="ARBA00022884"/>
    </source>
</evidence>